<name>A0A365MYF0_GIBIN</name>
<evidence type="ECO:0000313" key="2">
    <source>
        <dbReference type="Proteomes" id="UP000251714"/>
    </source>
</evidence>
<protein>
    <submittedName>
        <fullName evidence="1">Uncharacterized protein</fullName>
    </submittedName>
</protein>
<accession>A0A365MYF0</accession>
<reference evidence="1 2" key="1">
    <citation type="submission" date="2017-12" db="EMBL/GenBank/DDBJ databases">
        <title>Genome sequence of the mycotoxigenic crop pathogen Fusarium proliferatum, strain ITEM 2341 from Date Palm.</title>
        <authorList>
            <person name="Almiman B.F."/>
            <person name="Shittu T.A."/>
            <person name="Muthumeenakshi S."/>
            <person name="Baroncelli R."/>
            <person name="Sreenivasaprasada S."/>
        </authorList>
    </citation>
    <scope>NUCLEOTIDE SEQUENCE [LARGE SCALE GENOMIC DNA]</scope>
    <source>
        <strain evidence="1 2">ITEM 2341</strain>
    </source>
</reference>
<dbReference type="EMBL" id="PKMI01000028">
    <property type="protein sequence ID" value="RBA13584.1"/>
    <property type="molecule type" value="Genomic_DNA"/>
</dbReference>
<comment type="caution">
    <text evidence="1">The sequence shown here is derived from an EMBL/GenBank/DDBJ whole genome shotgun (WGS) entry which is preliminary data.</text>
</comment>
<gene>
    <name evidence="1" type="ORF">FPRO05_02377</name>
</gene>
<evidence type="ECO:0000313" key="1">
    <source>
        <dbReference type="EMBL" id="RBA13584.1"/>
    </source>
</evidence>
<dbReference type="AlphaFoldDB" id="A0A365MYF0"/>
<dbReference type="Proteomes" id="UP000251714">
    <property type="component" value="Unassembled WGS sequence"/>
</dbReference>
<sequence length="210" mass="22879">MSQTQLQLQGAAAEIMRAAKVDGPDRFWPELEPELKLFAALGDNGQLDLQFENPAGTKAMNAMVPSDVCPGAMVYHGTKEGINKAFLTASFLSDTQSVFINAVNVSQRFEAFSRTANLRLRVADLHEHVQPRDSSSAAPLESSGPLAVFPFPFRKETEFASRGYKVENKALVLEEEDGGANKWGCQLGHIKAAQMNGVGQHVFFGPLELV</sequence>
<organism evidence="1 2">
    <name type="scientific">Gibberella intermedia</name>
    <name type="common">Bulb rot disease fungus</name>
    <name type="synonym">Fusarium proliferatum</name>
    <dbReference type="NCBI Taxonomy" id="948311"/>
    <lineage>
        <taxon>Eukaryota</taxon>
        <taxon>Fungi</taxon>
        <taxon>Dikarya</taxon>
        <taxon>Ascomycota</taxon>
        <taxon>Pezizomycotina</taxon>
        <taxon>Sordariomycetes</taxon>
        <taxon>Hypocreomycetidae</taxon>
        <taxon>Hypocreales</taxon>
        <taxon>Nectriaceae</taxon>
        <taxon>Fusarium</taxon>
        <taxon>Fusarium fujikuroi species complex</taxon>
    </lineage>
</organism>
<proteinExistence type="predicted"/>